<evidence type="ECO:0000313" key="11">
    <source>
        <dbReference type="Proteomes" id="UP000242432"/>
    </source>
</evidence>
<keyword evidence="11" id="KW-1185">Reference proteome</keyword>
<dbReference type="PANTHER" id="PTHR11079:SF202">
    <property type="entry name" value="TRNA-SPECIFIC ADENOSINE DEAMINASE"/>
    <property type="match status" value="1"/>
</dbReference>
<dbReference type="PROSITE" id="PS00903">
    <property type="entry name" value="CYT_DCMP_DEAMINASES_1"/>
    <property type="match status" value="1"/>
</dbReference>
<dbReference type="RefSeq" id="WP_234973837.1">
    <property type="nucleotide sequence ID" value="NZ_FUXX01000033.1"/>
</dbReference>
<dbReference type="STRING" id="83771.SAMN02910357_01274"/>
<dbReference type="InterPro" id="IPR028883">
    <property type="entry name" value="tRNA_aden_deaminase"/>
</dbReference>
<evidence type="ECO:0000256" key="7">
    <source>
        <dbReference type="ARBA" id="ARBA00048045"/>
    </source>
</evidence>
<dbReference type="SUPFAM" id="SSF53927">
    <property type="entry name" value="Cytidine deaminase-like"/>
    <property type="match status" value="1"/>
</dbReference>
<feature type="binding site" evidence="8">
    <location>
        <position position="55"/>
    </location>
    <ligand>
        <name>Zn(2+)</name>
        <dbReference type="ChEBI" id="CHEBI:29105"/>
        <note>catalytic</note>
    </ligand>
</feature>
<evidence type="ECO:0000256" key="6">
    <source>
        <dbReference type="ARBA" id="ARBA00022833"/>
    </source>
</evidence>
<evidence type="ECO:0000256" key="4">
    <source>
        <dbReference type="ARBA" id="ARBA00022723"/>
    </source>
</evidence>
<keyword evidence="3 8" id="KW-0819">tRNA processing</keyword>
<feature type="active site" description="Proton donor" evidence="8">
    <location>
        <position position="57"/>
    </location>
</feature>
<name>A0A1T4VMA0_9GAMM</name>
<dbReference type="Gene3D" id="3.40.140.10">
    <property type="entry name" value="Cytidine Deaminase, domain 2"/>
    <property type="match status" value="1"/>
</dbReference>
<evidence type="ECO:0000256" key="8">
    <source>
        <dbReference type="HAMAP-Rule" id="MF_00972"/>
    </source>
</evidence>
<dbReference type="GO" id="GO:0052717">
    <property type="term" value="F:tRNA-specific adenosine-34 deaminase activity"/>
    <property type="evidence" value="ECO:0007669"/>
    <property type="project" value="UniProtKB-UniRule"/>
</dbReference>
<keyword evidence="4 8" id="KW-0479">Metal-binding</keyword>
<dbReference type="GO" id="GO:0002100">
    <property type="term" value="P:tRNA wobble adenosine to inosine editing"/>
    <property type="evidence" value="ECO:0007669"/>
    <property type="project" value="UniProtKB-UniRule"/>
</dbReference>
<dbReference type="HAMAP" id="MF_00972">
    <property type="entry name" value="tRNA_aden_deaminase"/>
    <property type="match status" value="1"/>
</dbReference>
<evidence type="ECO:0000313" key="10">
    <source>
        <dbReference type="EMBL" id="SKA66094.1"/>
    </source>
</evidence>
<dbReference type="InterPro" id="IPR016192">
    <property type="entry name" value="APOBEC/CMP_deaminase_Zn-bd"/>
</dbReference>
<evidence type="ECO:0000259" key="9">
    <source>
        <dbReference type="PROSITE" id="PS51747"/>
    </source>
</evidence>
<proteinExistence type="inferred from homology"/>
<organism evidence="10 11">
    <name type="scientific">Succinivibrio dextrinosolvens DSM 3072</name>
    <dbReference type="NCBI Taxonomy" id="1123324"/>
    <lineage>
        <taxon>Bacteria</taxon>
        <taxon>Pseudomonadati</taxon>
        <taxon>Pseudomonadota</taxon>
        <taxon>Gammaproteobacteria</taxon>
        <taxon>Aeromonadales</taxon>
        <taxon>Succinivibrionaceae</taxon>
        <taxon>Succinivibrio</taxon>
    </lineage>
</organism>
<accession>A0A1T4VMA0</accession>
<dbReference type="PANTHER" id="PTHR11079">
    <property type="entry name" value="CYTOSINE DEAMINASE FAMILY MEMBER"/>
    <property type="match status" value="1"/>
</dbReference>
<dbReference type="AlphaFoldDB" id="A0A1T4VMA0"/>
<evidence type="ECO:0000256" key="5">
    <source>
        <dbReference type="ARBA" id="ARBA00022801"/>
    </source>
</evidence>
<keyword evidence="5 8" id="KW-0378">Hydrolase</keyword>
<dbReference type="CDD" id="cd01285">
    <property type="entry name" value="nucleoside_deaminase"/>
    <property type="match status" value="1"/>
</dbReference>
<gene>
    <name evidence="8" type="primary">tadA</name>
    <name evidence="10" type="ORF">SAMN02745213_01762</name>
</gene>
<dbReference type="EC" id="3.5.4.33" evidence="8"/>
<feature type="binding site" evidence="8">
    <location>
        <position position="88"/>
    </location>
    <ligand>
        <name>Zn(2+)</name>
        <dbReference type="ChEBI" id="CHEBI:29105"/>
        <note>catalytic</note>
    </ligand>
</feature>
<dbReference type="PROSITE" id="PS51747">
    <property type="entry name" value="CYT_DCMP_DEAMINASES_2"/>
    <property type="match status" value="1"/>
</dbReference>
<protein>
    <recommendedName>
        <fullName evidence="8">tRNA-specific adenosine deaminase</fullName>
        <ecNumber evidence="8">3.5.4.33</ecNumber>
    </recommendedName>
</protein>
<comment type="catalytic activity">
    <reaction evidence="7 8">
        <text>adenosine(34) in tRNA + H2O + H(+) = inosine(34) in tRNA + NH4(+)</text>
        <dbReference type="Rhea" id="RHEA:43168"/>
        <dbReference type="Rhea" id="RHEA-COMP:10373"/>
        <dbReference type="Rhea" id="RHEA-COMP:10374"/>
        <dbReference type="ChEBI" id="CHEBI:15377"/>
        <dbReference type="ChEBI" id="CHEBI:15378"/>
        <dbReference type="ChEBI" id="CHEBI:28938"/>
        <dbReference type="ChEBI" id="CHEBI:74411"/>
        <dbReference type="ChEBI" id="CHEBI:82852"/>
        <dbReference type="EC" id="3.5.4.33"/>
    </reaction>
</comment>
<evidence type="ECO:0000256" key="1">
    <source>
        <dbReference type="ARBA" id="ARBA00010669"/>
    </source>
</evidence>
<dbReference type="InterPro" id="IPR016193">
    <property type="entry name" value="Cytidine_deaminase-like"/>
</dbReference>
<dbReference type="EMBL" id="FUXX01000033">
    <property type="protein sequence ID" value="SKA66094.1"/>
    <property type="molecule type" value="Genomic_DNA"/>
</dbReference>
<reference evidence="11" key="1">
    <citation type="submission" date="2017-02" db="EMBL/GenBank/DDBJ databases">
        <authorList>
            <person name="Varghese N."/>
            <person name="Submissions S."/>
        </authorList>
    </citation>
    <scope>NUCLEOTIDE SEQUENCE [LARGE SCALE GENOMIC DNA]</scope>
    <source>
        <strain evidence="11">DSM 3072</strain>
    </source>
</reference>
<dbReference type="GO" id="GO:0008270">
    <property type="term" value="F:zinc ion binding"/>
    <property type="evidence" value="ECO:0007669"/>
    <property type="project" value="UniProtKB-UniRule"/>
</dbReference>
<comment type="function">
    <text evidence="8">Catalyzes the deamination of adenosine to inosine at the wobble position 34 of tRNA(Arg2).</text>
</comment>
<sequence>MQNTPEDLMRLAIEMAKEAYKIGEVPVGCVIADEEGNVISTGYNRSITDNDPSAHAEMVAIRNAGEVLKNYRMPGLSLYVTLEPCCMCSGAIIHARFSKVYYGASDLKTGACGSVFDVISDPRHNHRVECIGGVLADECSKMLSDFFKERRLQKKNEALKA</sequence>
<dbReference type="Pfam" id="PF00383">
    <property type="entry name" value="dCMP_cyt_deam_1"/>
    <property type="match status" value="1"/>
</dbReference>
<dbReference type="Proteomes" id="UP000242432">
    <property type="component" value="Unassembled WGS sequence"/>
</dbReference>
<evidence type="ECO:0000256" key="3">
    <source>
        <dbReference type="ARBA" id="ARBA00022694"/>
    </source>
</evidence>
<keyword evidence="6 8" id="KW-0862">Zinc</keyword>
<dbReference type="NCBIfam" id="NF008113">
    <property type="entry name" value="PRK10860.1"/>
    <property type="match status" value="1"/>
</dbReference>
<dbReference type="FunFam" id="3.40.140.10:FF:000005">
    <property type="entry name" value="tRNA-specific adenosine deaminase"/>
    <property type="match status" value="1"/>
</dbReference>
<comment type="subunit">
    <text evidence="2 8">Homodimer.</text>
</comment>
<evidence type="ECO:0000256" key="2">
    <source>
        <dbReference type="ARBA" id="ARBA00011738"/>
    </source>
</evidence>
<feature type="binding site" evidence="8">
    <location>
        <position position="85"/>
    </location>
    <ligand>
        <name>Zn(2+)</name>
        <dbReference type="ChEBI" id="CHEBI:29105"/>
        <note>catalytic</note>
    </ligand>
</feature>
<dbReference type="InterPro" id="IPR002125">
    <property type="entry name" value="CMP_dCMP_dom"/>
</dbReference>
<feature type="domain" description="CMP/dCMP-type deaminase" evidence="9">
    <location>
        <begin position="3"/>
        <end position="129"/>
    </location>
</feature>
<comment type="cofactor">
    <cofactor evidence="8">
        <name>Zn(2+)</name>
        <dbReference type="ChEBI" id="CHEBI:29105"/>
    </cofactor>
    <text evidence="8">Binds 1 zinc ion per subunit.</text>
</comment>
<comment type="similarity">
    <text evidence="1">Belongs to the cytidine and deoxycytidylate deaminase family. ADAT2 subfamily.</text>
</comment>